<comment type="caution">
    <text evidence="2">The sequence shown here is derived from an EMBL/GenBank/DDBJ whole genome shotgun (WGS) entry which is preliminary data.</text>
</comment>
<name>A0A4C2E7H2_9SACH</name>
<dbReference type="Pfam" id="PF08642">
    <property type="entry name" value="Rxt3"/>
    <property type="match status" value="2"/>
</dbReference>
<accession>A0A4C2E7H2</accession>
<gene>
    <name evidence="2" type="ORF">ZYGM_003246</name>
</gene>
<dbReference type="EMBL" id="BIMX01000006">
    <property type="protein sequence ID" value="GCE98709.1"/>
    <property type="molecule type" value="Genomic_DNA"/>
</dbReference>
<organism evidence="2 3">
    <name type="scientific">Zygosaccharomyces mellis</name>
    <dbReference type="NCBI Taxonomy" id="42258"/>
    <lineage>
        <taxon>Eukaryota</taxon>
        <taxon>Fungi</taxon>
        <taxon>Dikarya</taxon>
        <taxon>Ascomycota</taxon>
        <taxon>Saccharomycotina</taxon>
        <taxon>Saccharomycetes</taxon>
        <taxon>Saccharomycetales</taxon>
        <taxon>Saccharomycetaceae</taxon>
        <taxon>Zygosaccharomyces</taxon>
    </lineage>
</organism>
<evidence type="ECO:0008006" key="4">
    <source>
        <dbReference type="Google" id="ProtNLM"/>
    </source>
</evidence>
<proteinExistence type="predicted"/>
<sequence>MAGTSDHDKDYRKTQSQIYGLQDTILNSTRSSRQKKEKGEDRGGTSAGDATRMTVNSKSVLEYAYFNFGEPRAVVGSFQYHAFKEARRETESMPFPFDLYELSAPRPFLPGYGLDMINHLIEVKISYEDLQASIQLKDSPRAMNNEIWGTDIHTDDSDPILVLRHCGLSPNDVNGTCRTPANLHNPDNIMGTVPPTGTPFEVEVQLLLLPPLQKYSASRRYGISSRQWGDGVSVPHDGLSYGVYSIKILPRDKSTENVKEKDQKVSIADWS</sequence>
<feature type="region of interest" description="Disordered" evidence="1">
    <location>
        <begin position="1"/>
        <end position="51"/>
    </location>
</feature>
<dbReference type="OrthoDB" id="3596986at2759"/>
<feature type="compositionally biased region" description="Polar residues" evidence="1">
    <location>
        <begin position="14"/>
        <end position="31"/>
    </location>
</feature>
<evidence type="ECO:0000256" key="1">
    <source>
        <dbReference type="SAM" id="MobiDB-lite"/>
    </source>
</evidence>
<dbReference type="Proteomes" id="UP000301737">
    <property type="component" value="Unassembled WGS sequence"/>
</dbReference>
<evidence type="ECO:0000313" key="2">
    <source>
        <dbReference type="EMBL" id="GCE98709.1"/>
    </source>
</evidence>
<reference evidence="2 3" key="1">
    <citation type="submission" date="2019-01" db="EMBL/GenBank/DDBJ databases">
        <title>Draft Genome Sequencing of Zygosaccharomyces mellis Ca-7.</title>
        <authorList>
            <person name="Shiwa Y."/>
            <person name="Kanesaki Y."/>
            <person name="Ishige T."/>
            <person name="Mura K."/>
            <person name="Hori T."/>
            <person name="Tamura T."/>
        </authorList>
    </citation>
    <scope>NUCLEOTIDE SEQUENCE [LARGE SCALE GENOMIC DNA]</scope>
    <source>
        <strain evidence="2 3">Ca-7</strain>
    </source>
</reference>
<protein>
    <recommendedName>
        <fullName evidence="4">Transcriptional regulatory protein rxt3</fullName>
    </recommendedName>
</protein>
<keyword evidence="3" id="KW-1185">Reference proteome</keyword>
<dbReference type="InterPro" id="IPR013951">
    <property type="entry name" value="Rxt3"/>
</dbReference>
<feature type="compositionally biased region" description="Basic and acidic residues" evidence="1">
    <location>
        <begin position="1"/>
        <end position="13"/>
    </location>
</feature>
<evidence type="ECO:0000313" key="3">
    <source>
        <dbReference type="Proteomes" id="UP000301737"/>
    </source>
</evidence>
<dbReference type="AlphaFoldDB" id="A0A4C2E7H2"/>